<dbReference type="PANTHER" id="PTHR23024:SF546">
    <property type="entry name" value="CARBOXYLESTERASE 120-RELATED"/>
    <property type="match status" value="1"/>
</dbReference>
<comment type="caution">
    <text evidence="3">The sequence shown here is derived from an EMBL/GenBank/DDBJ whole genome shotgun (WGS) entry which is preliminary data.</text>
</comment>
<protein>
    <submittedName>
        <fullName evidence="3">Alpha/beta hydrolase-3</fullName>
    </submittedName>
</protein>
<dbReference type="AlphaFoldDB" id="A0A1R3KHG0"/>
<dbReference type="GO" id="GO:0016787">
    <property type="term" value="F:hydrolase activity"/>
    <property type="evidence" value="ECO:0007669"/>
    <property type="project" value="UniProtKB-KW"/>
</dbReference>
<evidence type="ECO:0000313" key="3">
    <source>
        <dbReference type="EMBL" id="OMP06474.1"/>
    </source>
</evidence>
<dbReference type="InterPro" id="IPR050466">
    <property type="entry name" value="Carboxylest/Gibb_receptor"/>
</dbReference>
<proteinExistence type="inferred from homology"/>
<comment type="similarity">
    <text evidence="1">Belongs to the 'GDXG' lipolytic enzyme family.</text>
</comment>
<keyword evidence="4" id="KW-1185">Reference proteome</keyword>
<dbReference type="OrthoDB" id="408631at2759"/>
<dbReference type="Proteomes" id="UP000188268">
    <property type="component" value="Unassembled WGS sequence"/>
</dbReference>
<sequence length="165" mass="18817">MSHEFCSNMATELSVTIVSASYRLAPEHRLPAAYDDAMEALYWIKTSNDNWLENYVDLSNVFLMGGSAGGNIAYHLRLRAVEQVDTLLPLKIKGLILHQHFFGVVERTESELRIDNPGFPPCFSDLMWELSLPMGVDRDHEYRNPILMEGVRCWVSWGSIDRPSN</sequence>
<accession>A0A1R3KHG0</accession>
<keyword evidence="3" id="KW-0378">Hydrolase</keyword>
<reference evidence="3 4" key="1">
    <citation type="submission" date="2013-09" db="EMBL/GenBank/DDBJ databases">
        <title>Corchorus capsularis genome sequencing.</title>
        <authorList>
            <person name="Alam M."/>
            <person name="Haque M.S."/>
            <person name="Islam M.S."/>
            <person name="Emdad E.M."/>
            <person name="Islam M.M."/>
            <person name="Ahmed B."/>
            <person name="Halim A."/>
            <person name="Hossen Q.M.M."/>
            <person name="Hossain M.Z."/>
            <person name="Ahmed R."/>
            <person name="Khan M.M."/>
            <person name="Islam R."/>
            <person name="Rashid M.M."/>
            <person name="Khan S.A."/>
            <person name="Rahman M.S."/>
            <person name="Alam M."/>
        </authorList>
    </citation>
    <scope>NUCLEOTIDE SEQUENCE [LARGE SCALE GENOMIC DNA]</scope>
    <source>
        <strain evidence="4">cv. CVL-1</strain>
        <tissue evidence="3">Whole seedling</tissue>
    </source>
</reference>
<feature type="domain" description="Alpha/beta hydrolase fold-3" evidence="2">
    <location>
        <begin position="2"/>
        <end position="148"/>
    </location>
</feature>
<dbReference type="EMBL" id="AWWV01004905">
    <property type="protein sequence ID" value="OMP06474.1"/>
    <property type="molecule type" value="Genomic_DNA"/>
</dbReference>
<dbReference type="STRING" id="210143.A0A1R3KHG0"/>
<evidence type="ECO:0000313" key="4">
    <source>
        <dbReference type="Proteomes" id="UP000188268"/>
    </source>
</evidence>
<dbReference type="OMA" id="DHEYRNP"/>
<name>A0A1R3KHG0_COCAP</name>
<dbReference type="InterPro" id="IPR013094">
    <property type="entry name" value="AB_hydrolase_3"/>
</dbReference>
<gene>
    <name evidence="3" type="ORF">CCACVL1_01556</name>
</gene>
<dbReference type="SUPFAM" id="SSF53474">
    <property type="entry name" value="alpha/beta-Hydrolases"/>
    <property type="match status" value="1"/>
</dbReference>
<dbReference type="Pfam" id="PF07859">
    <property type="entry name" value="Abhydrolase_3"/>
    <property type="match status" value="1"/>
</dbReference>
<dbReference type="Gramene" id="OMP06474">
    <property type="protein sequence ID" value="OMP06474"/>
    <property type="gene ID" value="CCACVL1_01556"/>
</dbReference>
<dbReference type="Gene3D" id="3.40.50.1820">
    <property type="entry name" value="alpha/beta hydrolase"/>
    <property type="match status" value="1"/>
</dbReference>
<evidence type="ECO:0000256" key="1">
    <source>
        <dbReference type="ARBA" id="ARBA00010515"/>
    </source>
</evidence>
<evidence type="ECO:0000259" key="2">
    <source>
        <dbReference type="Pfam" id="PF07859"/>
    </source>
</evidence>
<organism evidence="3 4">
    <name type="scientific">Corchorus capsularis</name>
    <name type="common">Jute</name>
    <dbReference type="NCBI Taxonomy" id="210143"/>
    <lineage>
        <taxon>Eukaryota</taxon>
        <taxon>Viridiplantae</taxon>
        <taxon>Streptophyta</taxon>
        <taxon>Embryophyta</taxon>
        <taxon>Tracheophyta</taxon>
        <taxon>Spermatophyta</taxon>
        <taxon>Magnoliopsida</taxon>
        <taxon>eudicotyledons</taxon>
        <taxon>Gunneridae</taxon>
        <taxon>Pentapetalae</taxon>
        <taxon>rosids</taxon>
        <taxon>malvids</taxon>
        <taxon>Malvales</taxon>
        <taxon>Malvaceae</taxon>
        <taxon>Grewioideae</taxon>
        <taxon>Apeibeae</taxon>
        <taxon>Corchorus</taxon>
    </lineage>
</organism>
<dbReference type="PANTHER" id="PTHR23024">
    <property type="entry name" value="ARYLACETAMIDE DEACETYLASE"/>
    <property type="match status" value="1"/>
</dbReference>
<dbReference type="InterPro" id="IPR029058">
    <property type="entry name" value="AB_hydrolase_fold"/>
</dbReference>